<gene>
    <name evidence="1" type="ORF">H735_28355</name>
</gene>
<evidence type="ECO:0000313" key="2">
    <source>
        <dbReference type="Proteomes" id="UP000031586"/>
    </source>
</evidence>
<reference evidence="1 2" key="1">
    <citation type="submission" date="2014-07" db="EMBL/GenBank/DDBJ databases">
        <title>Unique and conserved regions in Vibrio harveyi and related species in comparison with the shrimp pathogen Vibrio harveyi CAIM 1792.</title>
        <authorList>
            <person name="Espinoza-Valles I."/>
            <person name="Vora G."/>
            <person name="Leekitcharoenphon P."/>
            <person name="Ussery D."/>
            <person name="Hoj L."/>
            <person name="Gomez-Gil B."/>
        </authorList>
    </citation>
    <scope>NUCLEOTIDE SEQUENCE [LARGE SCALE GENOMIC DNA]</scope>
    <source>
        <strain evidence="2">CAIM 1854 / LMG 25443</strain>
    </source>
</reference>
<protein>
    <submittedName>
        <fullName evidence="1">Antitoxin</fullName>
    </submittedName>
</protein>
<dbReference type="Proteomes" id="UP000031586">
    <property type="component" value="Unassembled WGS sequence"/>
</dbReference>
<evidence type="ECO:0000313" key="1">
    <source>
        <dbReference type="EMBL" id="KIF46848.1"/>
    </source>
</evidence>
<proteinExistence type="predicted"/>
<sequence>MGTFNTRKILTDLSVGVSELKRNPMAVMSESEGQAIAVLNRNKPVFYAVPADLFEDMMDLIEDQELIKIIHGRKDEPRIKVNLDDL</sequence>
<accession>A0A0C1VB05</accession>
<dbReference type="AlphaFoldDB" id="A0A0C1VB05"/>
<dbReference type="PATRIC" id="fig|1229493.5.peg.5489"/>
<comment type="caution">
    <text evidence="1">The sequence shown here is derived from an EMBL/GenBank/DDBJ whole genome shotgun (WGS) entry which is preliminary data.</text>
</comment>
<name>A0A0C1VB05_9VIBR</name>
<dbReference type="EMBL" id="JPRD01000070">
    <property type="protein sequence ID" value="KIF46848.1"/>
    <property type="molecule type" value="Genomic_DNA"/>
</dbReference>
<organism evidence="1 2">
    <name type="scientific">Vibrio owensii CAIM 1854 = LMG 25443</name>
    <dbReference type="NCBI Taxonomy" id="1229493"/>
    <lineage>
        <taxon>Bacteria</taxon>
        <taxon>Pseudomonadati</taxon>
        <taxon>Pseudomonadota</taxon>
        <taxon>Gammaproteobacteria</taxon>
        <taxon>Vibrionales</taxon>
        <taxon>Vibrionaceae</taxon>
        <taxon>Vibrio</taxon>
    </lineage>
</organism>
<dbReference type="RefSeq" id="WP_020198198.1">
    <property type="nucleotide sequence ID" value="NZ_BAOH01000292.1"/>
</dbReference>